<protein>
    <submittedName>
        <fullName evidence="3">Uncharacterized protein</fullName>
    </submittedName>
</protein>
<dbReference type="Proteomes" id="UP000318081">
    <property type="component" value="Chromosome"/>
</dbReference>
<feature type="transmembrane region" description="Helical" evidence="2">
    <location>
        <begin position="31"/>
        <end position="58"/>
    </location>
</feature>
<gene>
    <name evidence="3" type="ORF">TBK1r_77060</name>
</gene>
<feature type="region of interest" description="Disordered" evidence="1">
    <location>
        <begin position="313"/>
        <end position="340"/>
    </location>
</feature>
<name>A0ABX5Y572_9BACT</name>
<evidence type="ECO:0000313" key="3">
    <source>
        <dbReference type="EMBL" id="QDV88671.1"/>
    </source>
</evidence>
<feature type="compositionally biased region" description="Acidic residues" evidence="1">
    <location>
        <begin position="313"/>
        <end position="328"/>
    </location>
</feature>
<evidence type="ECO:0000256" key="2">
    <source>
        <dbReference type="SAM" id="Phobius"/>
    </source>
</evidence>
<keyword evidence="2" id="KW-1133">Transmembrane helix</keyword>
<proteinExistence type="predicted"/>
<sequence>MSDTFSDPPGSTIASAPTLYRHSGKVSPASLVIAAVVLIPLGVLFGAIYSAAVVYLPFIKLRGLVTFFVGGGFGLIAGSLCFKLKYRSRLMAFLTVIGFTAIGYYSSWAVHPALVIGPGELGGDFVPLMIQGFDPIVILGWMKGIFAEGIWAMGGGGAGALSGWGAVAIWVLEAALIFGTAYVSGMAAYGNRPFCEHCYRWNEETEELAVLPVSTTDPAWMQIRNGNFDALKKLQIASDSDAAYVELRLADCPTCDESDYLSAIGITLTVDEGQLKKNETDIFRHLSVTRAQRDEIVDFAAAMAEAVQLMREEEEALNEAATDEDELPTGDPSHPNEPAP</sequence>
<feature type="transmembrane region" description="Helical" evidence="2">
    <location>
        <begin position="64"/>
        <end position="82"/>
    </location>
</feature>
<keyword evidence="2" id="KW-0472">Membrane</keyword>
<evidence type="ECO:0000256" key="1">
    <source>
        <dbReference type="SAM" id="MobiDB-lite"/>
    </source>
</evidence>
<evidence type="ECO:0000313" key="4">
    <source>
        <dbReference type="Proteomes" id="UP000318081"/>
    </source>
</evidence>
<accession>A0ABX5Y572</accession>
<dbReference type="EMBL" id="CP036432">
    <property type="protein sequence ID" value="QDV88671.1"/>
    <property type="molecule type" value="Genomic_DNA"/>
</dbReference>
<keyword evidence="4" id="KW-1185">Reference proteome</keyword>
<feature type="transmembrane region" description="Helical" evidence="2">
    <location>
        <begin position="89"/>
        <end position="108"/>
    </location>
</feature>
<organism evidence="3 4">
    <name type="scientific">Stieleria magnilauensis</name>
    <dbReference type="NCBI Taxonomy" id="2527963"/>
    <lineage>
        <taxon>Bacteria</taxon>
        <taxon>Pseudomonadati</taxon>
        <taxon>Planctomycetota</taxon>
        <taxon>Planctomycetia</taxon>
        <taxon>Pirellulales</taxon>
        <taxon>Pirellulaceae</taxon>
        <taxon>Stieleria</taxon>
    </lineage>
</organism>
<dbReference type="RefSeq" id="WP_145221230.1">
    <property type="nucleotide sequence ID" value="NZ_CP036432.1"/>
</dbReference>
<feature type="transmembrane region" description="Helical" evidence="2">
    <location>
        <begin position="158"/>
        <end position="183"/>
    </location>
</feature>
<keyword evidence="2" id="KW-0812">Transmembrane</keyword>
<reference evidence="3 4" key="1">
    <citation type="submission" date="2019-02" db="EMBL/GenBank/DDBJ databases">
        <title>Deep-cultivation of Planctomycetes and their phenomic and genomic characterization uncovers novel biology.</title>
        <authorList>
            <person name="Wiegand S."/>
            <person name="Jogler M."/>
            <person name="Boedeker C."/>
            <person name="Pinto D."/>
            <person name="Vollmers J."/>
            <person name="Rivas-Marin E."/>
            <person name="Kohn T."/>
            <person name="Peeters S.H."/>
            <person name="Heuer A."/>
            <person name="Rast P."/>
            <person name="Oberbeckmann S."/>
            <person name="Bunk B."/>
            <person name="Jeske O."/>
            <person name="Meyerdierks A."/>
            <person name="Storesund J.E."/>
            <person name="Kallscheuer N."/>
            <person name="Luecker S."/>
            <person name="Lage O.M."/>
            <person name="Pohl T."/>
            <person name="Merkel B.J."/>
            <person name="Hornburger P."/>
            <person name="Mueller R.-W."/>
            <person name="Bruemmer F."/>
            <person name="Labrenz M."/>
            <person name="Spormann A.M."/>
            <person name="Op den Camp H."/>
            <person name="Overmann J."/>
            <person name="Amann R."/>
            <person name="Jetten M.S.M."/>
            <person name="Mascher T."/>
            <person name="Medema M.H."/>
            <person name="Devos D.P."/>
            <person name="Kaster A.-K."/>
            <person name="Ovreas L."/>
            <person name="Rohde M."/>
            <person name="Galperin M.Y."/>
            <person name="Jogler C."/>
        </authorList>
    </citation>
    <scope>NUCLEOTIDE SEQUENCE [LARGE SCALE GENOMIC DNA]</scope>
    <source>
        <strain evidence="3 4">TBK1r</strain>
    </source>
</reference>